<evidence type="ECO:0000256" key="1">
    <source>
        <dbReference type="SAM" id="MobiDB-lite"/>
    </source>
</evidence>
<dbReference type="OrthoDB" id="49660at2759"/>
<feature type="region of interest" description="Disordered" evidence="1">
    <location>
        <begin position="1"/>
        <end position="74"/>
    </location>
</feature>
<feature type="region of interest" description="Disordered" evidence="1">
    <location>
        <begin position="110"/>
        <end position="152"/>
    </location>
</feature>
<proteinExistence type="predicted"/>
<name>A0A1Z5K9V0_FISSO</name>
<evidence type="ECO:0000313" key="3">
    <source>
        <dbReference type="Proteomes" id="UP000198406"/>
    </source>
</evidence>
<gene>
    <name evidence="2" type="ORF">FisN_15Hh058</name>
</gene>
<reference evidence="2 3" key="1">
    <citation type="journal article" date="2015" name="Plant Cell">
        <title>Oil accumulation by the oleaginous diatom Fistulifera solaris as revealed by the genome and transcriptome.</title>
        <authorList>
            <person name="Tanaka T."/>
            <person name="Maeda Y."/>
            <person name="Veluchamy A."/>
            <person name="Tanaka M."/>
            <person name="Abida H."/>
            <person name="Marechal E."/>
            <person name="Bowler C."/>
            <person name="Muto M."/>
            <person name="Sunaga Y."/>
            <person name="Tanaka M."/>
            <person name="Yoshino T."/>
            <person name="Taniguchi T."/>
            <person name="Fukuda Y."/>
            <person name="Nemoto M."/>
            <person name="Matsumoto M."/>
            <person name="Wong P.S."/>
            <person name="Aburatani S."/>
            <person name="Fujibuchi W."/>
        </authorList>
    </citation>
    <scope>NUCLEOTIDE SEQUENCE [LARGE SCALE GENOMIC DNA]</scope>
    <source>
        <strain evidence="2 3">JPCC DA0580</strain>
    </source>
</reference>
<evidence type="ECO:0000313" key="2">
    <source>
        <dbReference type="EMBL" id="GAX23043.1"/>
    </source>
</evidence>
<sequence length="495" mass="53633">MPYWSSSKVGAVPQSQGQQKKKSGANRRGITLSDLKKQTAIRLAKEQQQNDELPFPHNSSRSGYRPQEMPGHSASAVSYLHRAHPGSAFPPASVPNVSYIANEYPNRATISYGRDAPPPVAPSNTPSRYAPEKQRVLSPSPSHSSSYTADSGVKAKLPHGLTVHELKAMTKARLQAEASEHVPSLGAGAYNPVPTQPLPEIRDRAPVRSPVLPLQSFNMGVQPPMSIPESNYHHDSRSLDSRNDLWETGSVSTQTSEYFGSEKGFAPLEDGMYGNRARSFSANAVGQEFRRDSPAPVISHPIAFHDAYVPNRRRAATLSPRAGLSQLYEDHPLTGELHLPGLSTFSSPRADAIAPRSSNPSLESFYSSIYPEANRARTSSAVSMPSLSHTSEEFALDPSLSKFGSAHEEITPVTGLSDAFRMNSTHSGFEGLSIGENRSRASTWTATSGGNDLFGPSLLTNTPDPTKEISEELASILEFSGNEDREVPSDLSSWM</sequence>
<feature type="compositionally biased region" description="Polar residues" evidence="1">
    <location>
        <begin position="46"/>
        <end position="62"/>
    </location>
</feature>
<accession>A0A1Z5K9V0</accession>
<comment type="caution">
    <text evidence="2">The sequence shown here is derived from an EMBL/GenBank/DDBJ whole genome shotgun (WGS) entry which is preliminary data.</text>
</comment>
<dbReference type="Proteomes" id="UP000198406">
    <property type="component" value="Unassembled WGS sequence"/>
</dbReference>
<dbReference type="AlphaFoldDB" id="A0A1Z5K9V0"/>
<protein>
    <submittedName>
        <fullName evidence="2">Uncharacterized protein</fullName>
    </submittedName>
</protein>
<keyword evidence="3" id="KW-1185">Reference proteome</keyword>
<dbReference type="EMBL" id="BDSP01000193">
    <property type="protein sequence ID" value="GAX23043.1"/>
    <property type="molecule type" value="Genomic_DNA"/>
</dbReference>
<organism evidence="2 3">
    <name type="scientific">Fistulifera solaris</name>
    <name type="common">Oleaginous diatom</name>
    <dbReference type="NCBI Taxonomy" id="1519565"/>
    <lineage>
        <taxon>Eukaryota</taxon>
        <taxon>Sar</taxon>
        <taxon>Stramenopiles</taxon>
        <taxon>Ochrophyta</taxon>
        <taxon>Bacillariophyta</taxon>
        <taxon>Bacillariophyceae</taxon>
        <taxon>Bacillariophycidae</taxon>
        <taxon>Naviculales</taxon>
        <taxon>Naviculaceae</taxon>
        <taxon>Fistulifera</taxon>
    </lineage>
</organism>
<dbReference type="InParanoid" id="A0A1Z5K9V0"/>